<evidence type="ECO:0000256" key="1">
    <source>
        <dbReference type="SAM" id="MobiDB-lite"/>
    </source>
</evidence>
<sequence>MCSQSAFLPRRWNPHINSVGSGQVPFRLDPAHSLPFPQIQWSSTQSSTENERESPDQHSDLSPGHLFDWRS</sequence>
<dbReference type="EMBL" id="KV878187">
    <property type="protein sequence ID" value="OJI86902.1"/>
    <property type="molecule type" value="Genomic_DNA"/>
</dbReference>
<dbReference type="VEuPathDB" id="FungiDB:ASPTUDRAFT_500810"/>
<organism evidence="2 3">
    <name type="scientific">Aspergillus tubingensis (strain CBS 134.48)</name>
    <dbReference type="NCBI Taxonomy" id="767770"/>
    <lineage>
        <taxon>Eukaryota</taxon>
        <taxon>Fungi</taxon>
        <taxon>Dikarya</taxon>
        <taxon>Ascomycota</taxon>
        <taxon>Pezizomycotina</taxon>
        <taxon>Eurotiomycetes</taxon>
        <taxon>Eurotiomycetidae</taxon>
        <taxon>Eurotiales</taxon>
        <taxon>Aspergillaceae</taxon>
        <taxon>Aspergillus</taxon>
        <taxon>Aspergillus subgen. Circumdati</taxon>
    </lineage>
</organism>
<keyword evidence="3" id="KW-1185">Reference proteome</keyword>
<proteinExistence type="predicted"/>
<feature type="compositionally biased region" description="Basic and acidic residues" evidence="1">
    <location>
        <begin position="49"/>
        <end position="59"/>
    </location>
</feature>
<protein>
    <submittedName>
        <fullName evidence="2">Uncharacterized protein</fullName>
    </submittedName>
</protein>
<feature type="compositionally biased region" description="Polar residues" evidence="1">
    <location>
        <begin position="39"/>
        <end position="48"/>
    </location>
</feature>
<evidence type="ECO:0000313" key="2">
    <source>
        <dbReference type="EMBL" id="OJI86902.1"/>
    </source>
</evidence>
<accession>A0A1L9NCJ0</accession>
<name>A0A1L9NCJ0_ASPTC</name>
<dbReference type="AlphaFoldDB" id="A0A1L9NCJ0"/>
<evidence type="ECO:0000313" key="3">
    <source>
        <dbReference type="Proteomes" id="UP000184304"/>
    </source>
</evidence>
<reference evidence="3" key="1">
    <citation type="journal article" date="2017" name="Genome Biol.">
        <title>Comparative genomics reveals high biological diversity and specific adaptations in the industrially and medically important fungal genus Aspergillus.</title>
        <authorList>
            <person name="de Vries R.P."/>
            <person name="Riley R."/>
            <person name="Wiebenga A."/>
            <person name="Aguilar-Osorio G."/>
            <person name="Amillis S."/>
            <person name="Uchima C.A."/>
            <person name="Anderluh G."/>
            <person name="Asadollahi M."/>
            <person name="Askin M."/>
            <person name="Barry K."/>
            <person name="Battaglia E."/>
            <person name="Bayram O."/>
            <person name="Benocci T."/>
            <person name="Braus-Stromeyer S.A."/>
            <person name="Caldana C."/>
            <person name="Canovas D."/>
            <person name="Cerqueira G.C."/>
            <person name="Chen F."/>
            <person name="Chen W."/>
            <person name="Choi C."/>
            <person name="Clum A."/>
            <person name="Dos Santos R.A."/>
            <person name="Damasio A.R."/>
            <person name="Diallinas G."/>
            <person name="Emri T."/>
            <person name="Fekete E."/>
            <person name="Flipphi M."/>
            <person name="Freyberg S."/>
            <person name="Gallo A."/>
            <person name="Gournas C."/>
            <person name="Habgood R."/>
            <person name="Hainaut M."/>
            <person name="Harispe M.L."/>
            <person name="Henrissat B."/>
            <person name="Hilden K.S."/>
            <person name="Hope R."/>
            <person name="Hossain A."/>
            <person name="Karabika E."/>
            <person name="Karaffa L."/>
            <person name="Karanyi Z."/>
            <person name="Krasevec N."/>
            <person name="Kuo A."/>
            <person name="Kusch H."/>
            <person name="LaButti K."/>
            <person name="Lagendijk E.L."/>
            <person name="Lapidus A."/>
            <person name="Levasseur A."/>
            <person name="Lindquist E."/>
            <person name="Lipzen A."/>
            <person name="Logrieco A.F."/>
            <person name="MacCabe A."/>
            <person name="Maekelae M.R."/>
            <person name="Malavazi I."/>
            <person name="Melin P."/>
            <person name="Meyer V."/>
            <person name="Mielnichuk N."/>
            <person name="Miskei M."/>
            <person name="Molnar A.P."/>
            <person name="Mule G."/>
            <person name="Ngan C.Y."/>
            <person name="Orejas M."/>
            <person name="Orosz E."/>
            <person name="Ouedraogo J.P."/>
            <person name="Overkamp K.M."/>
            <person name="Park H.-S."/>
            <person name="Perrone G."/>
            <person name="Piumi F."/>
            <person name="Punt P.J."/>
            <person name="Ram A.F."/>
            <person name="Ramon A."/>
            <person name="Rauscher S."/>
            <person name="Record E."/>
            <person name="Riano-Pachon D.M."/>
            <person name="Robert V."/>
            <person name="Roehrig J."/>
            <person name="Ruller R."/>
            <person name="Salamov A."/>
            <person name="Salih N.S."/>
            <person name="Samson R.A."/>
            <person name="Sandor E."/>
            <person name="Sanguinetti M."/>
            <person name="Schuetze T."/>
            <person name="Sepcic K."/>
            <person name="Shelest E."/>
            <person name="Sherlock G."/>
            <person name="Sophianopoulou V."/>
            <person name="Squina F.M."/>
            <person name="Sun H."/>
            <person name="Susca A."/>
            <person name="Todd R.B."/>
            <person name="Tsang A."/>
            <person name="Unkles S.E."/>
            <person name="van de Wiele N."/>
            <person name="van Rossen-Uffink D."/>
            <person name="Oliveira J.V."/>
            <person name="Vesth T.C."/>
            <person name="Visser J."/>
            <person name="Yu J.-H."/>
            <person name="Zhou M."/>
            <person name="Andersen M.R."/>
            <person name="Archer D.B."/>
            <person name="Baker S.E."/>
            <person name="Benoit I."/>
            <person name="Brakhage A.A."/>
            <person name="Braus G.H."/>
            <person name="Fischer R."/>
            <person name="Frisvad J.C."/>
            <person name="Goldman G.H."/>
            <person name="Houbraken J."/>
            <person name="Oakley B."/>
            <person name="Pocsi I."/>
            <person name="Scazzocchio C."/>
            <person name="Seiboth B."/>
            <person name="vanKuyk P.A."/>
            <person name="Wortman J."/>
            <person name="Dyer P.S."/>
            <person name="Grigoriev I.V."/>
        </authorList>
    </citation>
    <scope>NUCLEOTIDE SEQUENCE [LARGE SCALE GENOMIC DNA]</scope>
    <source>
        <strain evidence="3">CBS 134.48</strain>
    </source>
</reference>
<feature type="region of interest" description="Disordered" evidence="1">
    <location>
        <begin position="1"/>
        <end position="71"/>
    </location>
</feature>
<dbReference type="Proteomes" id="UP000184304">
    <property type="component" value="Unassembled WGS sequence"/>
</dbReference>
<gene>
    <name evidence="2" type="ORF">ASPTUDRAFT_500810</name>
</gene>